<reference evidence="1" key="1">
    <citation type="submission" date="2020-09" db="EMBL/GenBank/DDBJ databases">
        <title>Genome-Enabled Discovery of Anthraquinone Biosynthesis in Senna tora.</title>
        <authorList>
            <person name="Kang S.-H."/>
            <person name="Pandey R.P."/>
            <person name="Lee C.-M."/>
            <person name="Sim J.-S."/>
            <person name="Jeong J.-T."/>
            <person name="Choi B.-S."/>
            <person name="Jung M."/>
            <person name="Ginzburg D."/>
            <person name="Zhao K."/>
            <person name="Won S.Y."/>
            <person name="Oh T.-J."/>
            <person name="Yu Y."/>
            <person name="Kim N.-H."/>
            <person name="Lee O.R."/>
            <person name="Lee T.-H."/>
            <person name="Bashyal P."/>
            <person name="Kim T.-S."/>
            <person name="Lee W.-H."/>
            <person name="Kawkins C."/>
            <person name="Kim C.-K."/>
            <person name="Kim J.S."/>
            <person name="Ahn B.O."/>
            <person name="Rhee S.Y."/>
            <person name="Sohng J.K."/>
        </authorList>
    </citation>
    <scope>NUCLEOTIDE SEQUENCE</scope>
    <source>
        <tissue evidence="1">Leaf</tissue>
    </source>
</reference>
<proteinExistence type="predicted"/>
<dbReference type="Proteomes" id="UP000634136">
    <property type="component" value="Unassembled WGS sequence"/>
</dbReference>
<accession>A0A834SMC4</accession>
<protein>
    <submittedName>
        <fullName evidence="1">Uncharacterized protein</fullName>
    </submittedName>
</protein>
<keyword evidence="2" id="KW-1185">Reference proteome</keyword>
<evidence type="ECO:0000313" key="1">
    <source>
        <dbReference type="EMBL" id="KAF7806694.1"/>
    </source>
</evidence>
<dbReference type="AlphaFoldDB" id="A0A834SMC4"/>
<sequence length="29" mass="3288">MACDTEIQGARKSMLMKHPTWKLAGIKNK</sequence>
<comment type="caution">
    <text evidence="1">The sequence shown here is derived from an EMBL/GenBank/DDBJ whole genome shotgun (WGS) entry which is preliminary data.</text>
</comment>
<evidence type="ECO:0000313" key="2">
    <source>
        <dbReference type="Proteomes" id="UP000634136"/>
    </source>
</evidence>
<gene>
    <name evidence="1" type="ORF">G2W53_038855</name>
</gene>
<name>A0A834SMC4_9FABA</name>
<dbReference type="EMBL" id="JAAIUW010000012">
    <property type="protein sequence ID" value="KAF7806694.1"/>
    <property type="molecule type" value="Genomic_DNA"/>
</dbReference>
<organism evidence="1 2">
    <name type="scientific">Senna tora</name>
    <dbReference type="NCBI Taxonomy" id="362788"/>
    <lineage>
        <taxon>Eukaryota</taxon>
        <taxon>Viridiplantae</taxon>
        <taxon>Streptophyta</taxon>
        <taxon>Embryophyta</taxon>
        <taxon>Tracheophyta</taxon>
        <taxon>Spermatophyta</taxon>
        <taxon>Magnoliopsida</taxon>
        <taxon>eudicotyledons</taxon>
        <taxon>Gunneridae</taxon>
        <taxon>Pentapetalae</taxon>
        <taxon>rosids</taxon>
        <taxon>fabids</taxon>
        <taxon>Fabales</taxon>
        <taxon>Fabaceae</taxon>
        <taxon>Caesalpinioideae</taxon>
        <taxon>Cassia clade</taxon>
        <taxon>Senna</taxon>
    </lineage>
</organism>